<name>A0A098S665_9BACT</name>
<accession>A0A098S665</accession>
<keyword evidence="2" id="KW-1185">Reference proteome</keyword>
<gene>
    <name evidence="1" type="ORF">IX84_13720</name>
</gene>
<dbReference type="AlphaFoldDB" id="A0A098S665"/>
<dbReference type="EMBL" id="JPOS01000034">
    <property type="protein sequence ID" value="KGE87605.1"/>
    <property type="molecule type" value="Genomic_DNA"/>
</dbReference>
<dbReference type="Proteomes" id="UP000029736">
    <property type="component" value="Unassembled WGS sequence"/>
</dbReference>
<evidence type="ECO:0000313" key="1">
    <source>
        <dbReference type="EMBL" id="KGE87605.1"/>
    </source>
</evidence>
<protein>
    <submittedName>
        <fullName evidence="1">Uncharacterized protein</fullName>
    </submittedName>
</protein>
<sequence length="82" mass="9342">MTPKTRIQLAQLYGFSTRTLSNRLKAIGIELPARQLISIAKQIEIYAHLGIPTCLQEAEARKIKPKVLAYCRARGITDTWRF</sequence>
<evidence type="ECO:0000313" key="2">
    <source>
        <dbReference type="Proteomes" id="UP000029736"/>
    </source>
</evidence>
<proteinExistence type="predicted"/>
<reference evidence="1 2" key="1">
    <citation type="journal article" date="2014" name="Int. J. Syst. Evol. Microbiol.">
        <title>Phaeodactylibacter xiamenensis gen. nov., sp. nov., a member of the family Saprospiraceae isolated from the marine alga Phaeodactylum tricornutum.</title>
        <authorList>
            <person name="Chen Z.Jr."/>
            <person name="Lei X."/>
            <person name="Lai Q."/>
            <person name="Li Y."/>
            <person name="Zhang B."/>
            <person name="Zhang J."/>
            <person name="Zhang H."/>
            <person name="Yang L."/>
            <person name="Zheng W."/>
            <person name="Tian Y."/>
            <person name="Yu Z."/>
            <person name="Xu H.Jr."/>
            <person name="Zheng T."/>
        </authorList>
    </citation>
    <scope>NUCLEOTIDE SEQUENCE [LARGE SCALE GENOMIC DNA]</scope>
    <source>
        <strain evidence="1 2">KD52</strain>
    </source>
</reference>
<organism evidence="1 2">
    <name type="scientific">Phaeodactylibacter xiamenensis</name>
    <dbReference type="NCBI Taxonomy" id="1524460"/>
    <lineage>
        <taxon>Bacteria</taxon>
        <taxon>Pseudomonadati</taxon>
        <taxon>Bacteroidota</taxon>
        <taxon>Saprospiria</taxon>
        <taxon>Saprospirales</taxon>
        <taxon>Haliscomenobacteraceae</taxon>
        <taxon>Phaeodactylibacter</taxon>
    </lineage>
</organism>
<dbReference type="RefSeq" id="WP_044221329.1">
    <property type="nucleotide sequence ID" value="NZ_JBKAGJ010000020.1"/>
</dbReference>
<comment type="caution">
    <text evidence="1">The sequence shown here is derived from an EMBL/GenBank/DDBJ whole genome shotgun (WGS) entry which is preliminary data.</text>
</comment>